<evidence type="ECO:0000313" key="2">
    <source>
        <dbReference type="EMBL" id="MFD1052584.1"/>
    </source>
</evidence>
<protein>
    <submittedName>
        <fullName evidence="2">Uncharacterized protein</fullName>
    </submittedName>
</protein>
<keyword evidence="3" id="KW-1185">Reference proteome</keyword>
<name>A0ABW3MT58_9PSEU</name>
<feature type="non-terminal residue" evidence="2">
    <location>
        <position position="1"/>
    </location>
</feature>
<evidence type="ECO:0000313" key="3">
    <source>
        <dbReference type="Proteomes" id="UP001597045"/>
    </source>
</evidence>
<keyword evidence="1" id="KW-0732">Signal</keyword>
<proteinExistence type="predicted"/>
<feature type="signal peptide" evidence="1">
    <location>
        <begin position="1"/>
        <end position="24"/>
    </location>
</feature>
<comment type="caution">
    <text evidence="2">The sequence shown here is derived from an EMBL/GenBank/DDBJ whole genome shotgun (WGS) entry which is preliminary data.</text>
</comment>
<dbReference type="Proteomes" id="UP001597045">
    <property type="component" value="Unassembled WGS sequence"/>
</dbReference>
<accession>A0ABW3MT58</accession>
<dbReference type="EMBL" id="JBHTIS010004548">
    <property type="protein sequence ID" value="MFD1052584.1"/>
    <property type="molecule type" value="Genomic_DNA"/>
</dbReference>
<reference evidence="3" key="1">
    <citation type="journal article" date="2019" name="Int. J. Syst. Evol. Microbiol.">
        <title>The Global Catalogue of Microorganisms (GCM) 10K type strain sequencing project: providing services to taxonomists for standard genome sequencing and annotation.</title>
        <authorList>
            <consortium name="The Broad Institute Genomics Platform"/>
            <consortium name="The Broad Institute Genome Sequencing Center for Infectious Disease"/>
            <person name="Wu L."/>
            <person name="Ma J."/>
        </authorList>
    </citation>
    <scope>NUCLEOTIDE SEQUENCE [LARGE SCALE GENOMIC DNA]</scope>
    <source>
        <strain evidence="3">JCM 31486</strain>
    </source>
</reference>
<gene>
    <name evidence="2" type="ORF">ACFQ1S_46820</name>
</gene>
<sequence>GVKVALVGAVAAGSLVLSTGNAFADGLGGDAYTANCHAWVNADGAHYGYGIVDGLSGCMVNLWQYNVITRGSVGTGFYYDHTYSKYHADGVHYLQVEIWDPYTGVNSWGSLVY</sequence>
<organism evidence="2 3">
    <name type="scientific">Kibdelosporangium lantanae</name>
    <dbReference type="NCBI Taxonomy" id="1497396"/>
    <lineage>
        <taxon>Bacteria</taxon>
        <taxon>Bacillati</taxon>
        <taxon>Actinomycetota</taxon>
        <taxon>Actinomycetes</taxon>
        <taxon>Pseudonocardiales</taxon>
        <taxon>Pseudonocardiaceae</taxon>
        <taxon>Kibdelosporangium</taxon>
    </lineage>
</organism>
<evidence type="ECO:0000256" key="1">
    <source>
        <dbReference type="SAM" id="SignalP"/>
    </source>
</evidence>
<feature type="chain" id="PRO_5046165149" evidence="1">
    <location>
        <begin position="25"/>
        <end position="113"/>
    </location>
</feature>